<keyword evidence="1" id="KW-1133">Transmembrane helix</keyword>
<organism evidence="2 3">
    <name type="scientific">Peribacillus deserti</name>
    <dbReference type="NCBI Taxonomy" id="673318"/>
    <lineage>
        <taxon>Bacteria</taxon>
        <taxon>Bacillati</taxon>
        <taxon>Bacillota</taxon>
        <taxon>Bacilli</taxon>
        <taxon>Bacillales</taxon>
        <taxon>Bacillaceae</taxon>
        <taxon>Peribacillus</taxon>
    </lineage>
</organism>
<dbReference type="AlphaFoldDB" id="A0A2N5M1H4"/>
<gene>
    <name evidence="2" type="ORF">CUU66_19610</name>
</gene>
<feature type="non-terminal residue" evidence="2">
    <location>
        <position position="1"/>
    </location>
</feature>
<dbReference type="Proteomes" id="UP000234748">
    <property type="component" value="Unassembled WGS sequence"/>
</dbReference>
<keyword evidence="1" id="KW-0472">Membrane</keyword>
<comment type="caution">
    <text evidence="2">The sequence shown here is derived from an EMBL/GenBank/DDBJ whole genome shotgun (WGS) entry which is preliminary data.</text>
</comment>
<proteinExistence type="predicted"/>
<feature type="transmembrane region" description="Helical" evidence="1">
    <location>
        <begin position="23"/>
        <end position="46"/>
    </location>
</feature>
<dbReference type="EMBL" id="PGUY01000063">
    <property type="protein sequence ID" value="PLT28155.1"/>
    <property type="molecule type" value="Genomic_DNA"/>
</dbReference>
<reference evidence="2 3" key="1">
    <citation type="submission" date="2017-11" db="EMBL/GenBank/DDBJ databases">
        <title>Comparitive Functional Genomics of Dry Heat Resistant strains isolated from the Viking Spacecraft.</title>
        <authorList>
            <person name="Seuylemezian A."/>
            <person name="Cooper K."/>
            <person name="Vaishampayan P."/>
        </authorList>
    </citation>
    <scope>NUCLEOTIDE SEQUENCE [LARGE SCALE GENOMIC DNA]</scope>
    <source>
        <strain evidence="2 3">V1-29</strain>
    </source>
</reference>
<accession>A0A2N5M1H4</accession>
<evidence type="ECO:0000313" key="3">
    <source>
        <dbReference type="Proteomes" id="UP000234748"/>
    </source>
</evidence>
<keyword evidence="1" id="KW-0812">Transmembrane</keyword>
<name>A0A2N5M1H4_9BACI</name>
<evidence type="ECO:0000313" key="2">
    <source>
        <dbReference type="EMBL" id="PLT28155.1"/>
    </source>
</evidence>
<keyword evidence="3" id="KW-1185">Reference proteome</keyword>
<evidence type="ECO:0000256" key="1">
    <source>
        <dbReference type="SAM" id="Phobius"/>
    </source>
</evidence>
<protein>
    <submittedName>
        <fullName evidence="2">Uncharacterized protein</fullName>
    </submittedName>
</protein>
<sequence length="64" mass="7021">FLLDHLRKAVSRSVGLNKILDLLGIPTGILLGILFAVITLAIVKLLKGYFRMVAKGYRTILPGE</sequence>
<dbReference type="RefSeq" id="WP_219622805.1">
    <property type="nucleotide sequence ID" value="NZ_PGUY01000063.1"/>
</dbReference>